<evidence type="ECO:0000313" key="3">
    <source>
        <dbReference type="EMBL" id="EFU38663.1"/>
    </source>
</evidence>
<keyword evidence="2" id="KW-0472">Membrane</keyword>
<accession>A0A2R9SMT5</accession>
<evidence type="ECO:0000256" key="2">
    <source>
        <dbReference type="SAM" id="Phobius"/>
    </source>
</evidence>
<reference evidence="3 4" key="1">
    <citation type="journal article" date="2010" name="BMC Genomics">
        <title>Genome sequence of the pattern forming Paenibacillus vortex bacterium reveals potential for thriving in complex environments.</title>
        <authorList>
            <person name="Sirota-Madi A."/>
            <person name="Olender T."/>
            <person name="Helman Y."/>
            <person name="Ingham C."/>
            <person name="Brainis I."/>
            <person name="Roth D."/>
            <person name="Hagi E."/>
            <person name="Brodsky L."/>
            <person name="Leshkowitz D."/>
            <person name="Galatenko V."/>
            <person name="Nikolaev V."/>
            <person name="Mugasimangalam R.C."/>
            <person name="Bransburg-Zabary S."/>
            <person name="Gutnick D.L."/>
            <person name="Lancet D."/>
            <person name="Ben-Jacob E."/>
        </authorList>
    </citation>
    <scope>NUCLEOTIDE SEQUENCE [LARGE SCALE GENOMIC DNA]</scope>
    <source>
        <strain evidence="3 4">V453</strain>
    </source>
</reference>
<protein>
    <submittedName>
        <fullName evidence="3">Uncharacterized protein</fullName>
    </submittedName>
</protein>
<keyword evidence="2" id="KW-0812">Transmembrane</keyword>
<organism evidence="3 4">
    <name type="scientific">Paenibacillus vortex V453</name>
    <dbReference type="NCBI Taxonomy" id="715225"/>
    <lineage>
        <taxon>Bacteria</taxon>
        <taxon>Bacillati</taxon>
        <taxon>Bacillota</taxon>
        <taxon>Bacilli</taxon>
        <taxon>Bacillales</taxon>
        <taxon>Paenibacillaceae</taxon>
        <taxon>Paenibacillus</taxon>
    </lineage>
</organism>
<dbReference type="AlphaFoldDB" id="A0A2R9SMT5"/>
<gene>
    <name evidence="3" type="ORF">PVOR_29074</name>
</gene>
<feature type="coiled-coil region" evidence="1">
    <location>
        <begin position="34"/>
        <end position="61"/>
    </location>
</feature>
<proteinExistence type="predicted"/>
<dbReference type="KEGG" id="pvo:PVOR_29074"/>
<feature type="transmembrane region" description="Helical" evidence="2">
    <location>
        <begin position="291"/>
        <end position="310"/>
    </location>
</feature>
<comment type="caution">
    <text evidence="3">The sequence shown here is derived from an EMBL/GenBank/DDBJ whole genome shotgun (WGS) entry which is preliminary data.</text>
</comment>
<feature type="transmembrane region" description="Helical" evidence="2">
    <location>
        <begin position="364"/>
        <end position="387"/>
    </location>
</feature>
<keyword evidence="2" id="KW-1133">Transmembrane helix</keyword>
<sequence length="642" mass="68991">MANSQILVPPKIMKALSNWDKLVFEQSFIFGLSFEHATKKIKEAEAKVNEAATAQQNLNTEVKKGEKLSSKFSGALGAIKAAYNGMKFIADVSIIPAAKQQNLENVIQSKIGDPEVGSAMFEKFKQDALKSGADVNKTLGNSISFMNMTTNSDEISTLNGYAERLSKLSSTGKSSGDAASAIMSAMQGDTSSLAKEFKLPETNIKQFSKEVTSSKGNFGAFLASMDQLLQKSGMTEEALQKMMDSPMSKWQKMLGYVNNSFIQIGSGALESIMPILDIISSAFESGAFEPFFNILNSGLALLAQGFLWIAEMIPSAWEFIKATIAGVGNTIWNLITIFMGLIPVIALVGVFFAALNAGLIMGKVYAYAFAAAQTTMAMITNVVTGAMRIFNMVIKANPLMLLISLVIAAMAAFGAWKVVTLGLKQIFSNVFGFIVDLAQNTVNTVINLINGIIKGVNAVAGFFGKVLGVDTKQIAEIEYKADFTNFKENGKDFIEDFSMDTFKDSFMPDKSAGKNNEDLLEQYNIGKTGYDVTMPKTTPTPAMPGMSSMPAMSSAPIPVAPAGGSIDSIGQVDNSVDVASEDLKVMRDLAEVNAISNMITLTPTVQMTTGDINSGADLDTIMSRINRTLEEQFVSSAEGVYL</sequence>
<feature type="transmembrane region" description="Helical" evidence="2">
    <location>
        <begin position="399"/>
        <end position="419"/>
    </location>
</feature>
<name>A0A2R9SMT5_9BACL</name>
<dbReference type="EMBL" id="ADHJ01000049">
    <property type="protein sequence ID" value="EFU38663.1"/>
    <property type="molecule type" value="Genomic_DNA"/>
</dbReference>
<dbReference type="RefSeq" id="WP_006212527.1">
    <property type="nucleotide sequence ID" value="NZ_ADHJ01000049.1"/>
</dbReference>
<feature type="transmembrane region" description="Helical" evidence="2">
    <location>
        <begin position="331"/>
        <end position="352"/>
    </location>
</feature>
<dbReference type="Proteomes" id="UP000003094">
    <property type="component" value="Unassembled WGS sequence"/>
</dbReference>
<evidence type="ECO:0000313" key="4">
    <source>
        <dbReference type="Proteomes" id="UP000003094"/>
    </source>
</evidence>
<keyword evidence="4" id="KW-1185">Reference proteome</keyword>
<evidence type="ECO:0000256" key="1">
    <source>
        <dbReference type="SAM" id="Coils"/>
    </source>
</evidence>
<keyword evidence="1" id="KW-0175">Coiled coil</keyword>